<gene>
    <name evidence="1" type="ORF">JQ619_05965</name>
</gene>
<evidence type="ECO:0000313" key="2">
    <source>
        <dbReference type="Proteomes" id="UP001314635"/>
    </source>
</evidence>
<accession>A0ABS5G1W2</accession>
<comment type="caution">
    <text evidence="1">The sequence shown here is derived from an EMBL/GenBank/DDBJ whole genome shotgun (WGS) entry which is preliminary data.</text>
</comment>
<dbReference type="RefSeq" id="WP_172235423.1">
    <property type="nucleotide sequence ID" value="NZ_JABFDP010000001.1"/>
</dbReference>
<keyword evidence="2" id="KW-1185">Reference proteome</keyword>
<reference evidence="2" key="1">
    <citation type="journal article" date="2021" name="ISME J.">
        <title>Evolutionary origin and ecological implication of a unique nif island in free-living Bradyrhizobium lineages.</title>
        <authorList>
            <person name="Tao J."/>
        </authorList>
    </citation>
    <scope>NUCLEOTIDE SEQUENCE [LARGE SCALE GENOMIC DNA]</scope>
    <source>
        <strain evidence="2">SZCCT0094</strain>
    </source>
</reference>
<name>A0ABS5G1W2_9BRAD</name>
<evidence type="ECO:0000313" key="1">
    <source>
        <dbReference type="EMBL" id="MBR1135302.1"/>
    </source>
</evidence>
<proteinExistence type="predicted"/>
<organism evidence="1 2">
    <name type="scientific">Bradyrhizobium denitrificans</name>
    <dbReference type="NCBI Taxonomy" id="2734912"/>
    <lineage>
        <taxon>Bacteria</taxon>
        <taxon>Pseudomonadati</taxon>
        <taxon>Pseudomonadota</taxon>
        <taxon>Alphaproteobacteria</taxon>
        <taxon>Hyphomicrobiales</taxon>
        <taxon>Nitrobacteraceae</taxon>
        <taxon>Bradyrhizobium</taxon>
    </lineage>
</organism>
<protein>
    <submittedName>
        <fullName evidence="1">Uncharacterized protein</fullName>
    </submittedName>
</protein>
<dbReference type="EMBL" id="JAFCLK010000005">
    <property type="protein sequence ID" value="MBR1135302.1"/>
    <property type="molecule type" value="Genomic_DNA"/>
</dbReference>
<sequence>MLDRRQLLSGAGALAFAELVPSVVSAADPEAGRRIVINAIAGYANLAKHFVFNSDPGNQDANGYPIKTPATNMGANPSMPEGYFGDFVWKFRGRGSMQFSPGALIRSGGQNIVGVSGNTGETNYNTTILDKTNPRVVLTFGANILNMSPSPVDNGAGGRRVRLTFKPGFANSASPVIKVQALAGRGQASAAGIWKSVRVDPNTVDLVANALTGEPAAWNPNDPYRGPGGEAIWQATNIAVYILAQGTFSGFSNLVFCKAENETLVDSGALVDPLLIEQMRHLRPSWLRFMDLTGVQASYESEFARRVPAASLFYPGPGGRFVPDYWVGSIKRGPEDAYTCVSRSGPSAGLYRDNEVVQGVLDLPNKGINPTLNVDGRGAKYIYGFGAQCRILRLSGTIPAPGSKLEFRFSAPWLNGGKPYDASYVVGSRRRYQDSSFAGIKANLMDLFAADPILTGKVAVWNSGDLSFFPITPHMGALSIDYLSGPAGTFCRIGRLDPYAFAAGQNRIRMRFAGNVSNAEILSLTFNRADLPGGSYTLSYETRIGTDKSLQVLCASLNQAINNDTVLKQAGISAFPFGLPPNTLDIQQADTWAGEGLSLSLRSTGAVSATFGEGGATGTFIYSYLLDGWIWRPGGMLQSIPFEYMVELCNATGAGCWINWPINTNAQFITDVTNYFRDNLKPDVKFGTEVGNEMWNFGQSPWGRAMAKGFCLGFASGSNNPNYSITALRTKQYGDLTIAAWTAKRPRAQLYLFNQSATWDLGNTNMFQFKGGSLDAAANRIYAAHGGLGGGPAPSYNAAPNRPIDICDAIGVAPYWGSPWIAGDVNYIKGAAFENAPLLQAAKDHAAGNVDAAYTALSAQIYGAVKRSSPGAGGITFEHYKTKVYPQLEQIAASFDAGRSRKMAVIHYEGGPQFGVGNINNGTNDPVTDVPGLTARIKSLGWNVSAYTVSGRDDATEMASQIVDMIYRYKFSPQYKALYKQGFADVVAAHPGREAAGAQYGYERSQWGLFPRGYGAEHYSSYDAIHEFNRGG</sequence>
<dbReference type="Proteomes" id="UP001314635">
    <property type="component" value="Unassembled WGS sequence"/>
</dbReference>